<evidence type="ECO:0000259" key="7">
    <source>
        <dbReference type="Pfam" id="PF17802"/>
    </source>
</evidence>
<dbReference type="NCBIfam" id="TIGR01167">
    <property type="entry name" value="LPXTG_anchor"/>
    <property type="match status" value="1"/>
</dbReference>
<evidence type="ECO:0000313" key="9">
    <source>
        <dbReference type="Proteomes" id="UP001243856"/>
    </source>
</evidence>
<dbReference type="InterPro" id="IPR041033">
    <property type="entry name" value="SpaA_PFL_dom_1"/>
</dbReference>
<dbReference type="Gene3D" id="2.60.40.740">
    <property type="match status" value="1"/>
</dbReference>
<reference evidence="8 9" key="1">
    <citation type="submission" date="2023-05" db="EMBL/GenBank/DDBJ databases">
        <title>Metabolic capabilities are highly conserved among human nasal-associated Corynebacterium species in pangenomic analyses.</title>
        <authorList>
            <person name="Tran T.H."/>
            <person name="Roberts A.Q."/>
            <person name="Escapa I.F."/>
            <person name="Gao W."/>
            <person name="Conlan S."/>
            <person name="Kong H."/>
            <person name="Segre J.A."/>
            <person name="Kelly M.S."/>
            <person name="Lemon K.P."/>
        </authorList>
    </citation>
    <scope>NUCLEOTIDE SEQUENCE [LARGE SCALE GENOMIC DNA]</scope>
    <source>
        <strain evidence="8 9">KPL2811</strain>
    </source>
</reference>
<dbReference type="InterPro" id="IPR048052">
    <property type="entry name" value="FM1-like"/>
</dbReference>
<proteinExistence type="inferred from homology"/>
<dbReference type="InterPro" id="IPR032364">
    <property type="entry name" value="GramPos_pilinD1_N"/>
</dbReference>
<dbReference type="PANTHER" id="PTHR36108:SF13">
    <property type="entry name" value="COLOSSIN-B-RELATED"/>
    <property type="match status" value="1"/>
</dbReference>
<evidence type="ECO:0000256" key="3">
    <source>
        <dbReference type="ARBA" id="ARBA00022729"/>
    </source>
</evidence>
<dbReference type="NCBIfam" id="NF033902">
    <property type="entry name" value="iso_D2_wall_anc"/>
    <property type="match status" value="1"/>
</dbReference>
<sequence>MAKAISKPLALAVAVGLTLGGSFGAGAPAFAQEGTTPVEGVNKVLPGASLIEEGNVYSLTLHKRTNPPVGDRLDTTGEPIDNPGGQPLPGAKFEITRVEGDVRTQSGLNSMVNLINDYNNQMTNDVQTRQGTMREGTTGENGLLKFDNLEAGVYLVRETQAPAGTDGQTYVPGRPFLVLVPMTNAEGTAWNSEVHAYPKNAEVRIDKQVQDANKHAKDEQRDDESSEVTYTLNGVVPQAPEGKTLREFVIRDSYNDAELEFAEGFTPVVERIPAGNGQPEAISANLYTLNRDAALPNNRENIAEGANKAFSITFDEAGLNAAGLTGGDTVRVTVKATMLKAADQQIENSVNESGIFRDPFSSHEFETPNDKVTSYIGNIRVIKEDENNNNIKLAGAEFELFRCDDHQEILNGAHEKVIERRTTDENGEITFEGIHVSDWVNDAAPDAVTEYCLDEVVAPEGYMITREEPYRIKLNRESKAFVGEGPNDRQTIRLASLTVTNLPESERPVLPSTGGMGILIVALLGLGIIAGGVYAARRNSAKA</sequence>
<gene>
    <name evidence="8" type="ORF">QPX45_11350</name>
</gene>
<feature type="domain" description="Gram-positive pilin subunit D1 N-terminal" evidence="6">
    <location>
        <begin position="58"/>
        <end position="200"/>
    </location>
</feature>
<feature type="transmembrane region" description="Helical" evidence="4">
    <location>
        <begin position="515"/>
        <end position="536"/>
    </location>
</feature>
<keyword evidence="2" id="KW-0964">Secreted</keyword>
<keyword evidence="4" id="KW-0812">Transmembrane</keyword>
<evidence type="ECO:0000256" key="5">
    <source>
        <dbReference type="SAM" id="SignalP"/>
    </source>
</evidence>
<feature type="chain" id="PRO_5045526675" evidence="5">
    <location>
        <begin position="32"/>
        <end position="543"/>
    </location>
</feature>
<dbReference type="Gene3D" id="2.60.40.10">
    <property type="entry name" value="Immunoglobulins"/>
    <property type="match status" value="2"/>
</dbReference>
<dbReference type="RefSeq" id="WP_284585942.1">
    <property type="nucleotide sequence ID" value="NZ_JASNVK010000036.1"/>
</dbReference>
<dbReference type="SUPFAM" id="SSF117074">
    <property type="entry name" value="Hypothetical protein PA1324"/>
    <property type="match status" value="1"/>
</dbReference>
<dbReference type="InterPro" id="IPR013783">
    <property type="entry name" value="Ig-like_fold"/>
</dbReference>
<accession>A0ABT7G5R0</accession>
<organism evidence="8 9">
    <name type="scientific">Corynebacterium propinquum</name>
    <dbReference type="NCBI Taxonomy" id="43769"/>
    <lineage>
        <taxon>Bacteria</taxon>
        <taxon>Bacillati</taxon>
        <taxon>Actinomycetota</taxon>
        <taxon>Actinomycetes</taxon>
        <taxon>Mycobacteriales</taxon>
        <taxon>Corynebacteriaceae</taxon>
        <taxon>Corynebacterium</taxon>
    </lineage>
</organism>
<keyword evidence="9" id="KW-1185">Reference proteome</keyword>
<keyword evidence="4" id="KW-0472">Membrane</keyword>
<dbReference type="Proteomes" id="UP001243856">
    <property type="component" value="Unassembled WGS sequence"/>
</dbReference>
<comment type="caution">
    <text evidence="8">The sequence shown here is derived from an EMBL/GenBank/DDBJ whole genome shotgun (WGS) entry which is preliminary data.</text>
</comment>
<dbReference type="Pfam" id="PF16555">
    <property type="entry name" value="GramPos_pilinD1"/>
    <property type="match status" value="1"/>
</dbReference>
<evidence type="ECO:0000259" key="6">
    <source>
        <dbReference type="Pfam" id="PF16555"/>
    </source>
</evidence>
<dbReference type="Pfam" id="PF17802">
    <property type="entry name" value="SpaA"/>
    <property type="match status" value="1"/>
</dbReference>
<keyword evidence="3 5" id="KW-0732">Signal</keyword>
<feature type="domain" description="SpaA-like prealbumin fold" evidence="7">
    <location>
        <begin position="377"/>
        <end position="478"/>
    </location>
</feature>
<keyword evidence="4" id="KW-1133">Transmembrane helix</keyword>
<protein>
    <submittedName>
        <fullName evidence="8">SpaH/EbpB family LPXTG-anchored major pilin</fullName>
    </submittedName>
</protein>
<name>A0ABT7G5R0_9CORY</name>
<dbReference type="EMBL" id="JASNVK010000036">
    <property type="protein sequence ID" value="MDK4301813.1"/>
    <property type="molecule type" value="Genomic_DNA"/>
</dbReference>
<comment type="similarity">
    <text evidence="1">Belongs to the serine-aspartate repeat-containing protein (SDr) family.</text>
</comment>
<evidence type="ECO:0000256" key="2">
    <source>
        <dbReference type="ARBA" id="ARBA00022525"/>
    </source>
</evidence>
<evidence type="ECO:0000256" key="1">
    <source>
        <dbReference type="ARBA" id="ARBA00007257"/>
    </source>
</evidence>
<dbReference type="PANTHER" id="PTHR36108">
    <property type="entry name" value="COLOSSIN-B-RELATED"/>
    <property type="match status" value="1"/>
</dbReference>
<evidence type="ECO:0000313" key="8">
    <source>
        <dbReference type="EMBL" id="MDK4301813.1"/>
    </source>
</evidence>
<feature type="signal peptide" evidence="5">
    <location>
        <begin position="1"/>
        <end position="31"/>
    </location>
</feature>
<evidence type="ECO:0000256" key="4">
    <source>
        <dbReference type="SAM" id="Phobius"/>
    </source>
</evidence>